<dbReference type="Proteomes" id="UP001222027">
    <property type="component" value="Unassembled WGS sequence"/>
</dbReference>
<proteinExistence type="predicted"/>
<accession>A0AAV8QP97</accession>
<feature type="compositionally biased region" description="Polar residues" evidence="1">
    <location>
        <begin position="1"/>
        <end position="17"/>
    </location>
</feature>
<dbReference type="AlphaFoldDB" id="A0AAV8QP97"/>
<dbReference type="EMBL" id="JAQQAF010000006">
    <property type="protein sequence ID" value="KAJ8478037.1"/>
    <property type="molecule type" value="Genomic_DNA"/>
</dbReference>
<gene>
    <name evidence="2" type="ORF">OPV22_021764</name>
</gene>
<sequence>MGSPLQLSSVPPYSCTQKRGPRTLNESGNGCAEKKLQCFEELVEALGCSANAITRIGVPLRSNFSSNPRLWNSHFSTPVTVTASSTFLLSYSLEGAFVEKLLHNGSATRRVDRTPHVEGHPHFACGRLATPCLW</sequence>
<organism evidence="2 3">
    <name type="scientific">Ensete ventricosum</name>
    <name type="common">Abyssinian banana</name>
    <name type="synonym">Musa ensete</name>
    <dbReference type="NCBI Taxonomy" id="4639"/>
    <lineage>
        <taxon>Eukaryota</taxon>
        <taxon>Viridiplantae</taxon>
        <taxon>Streptophyta</taxon>
        <taxon>Embryophyta</taxon>
        <taxon>Tracheophyta</taxon>
        <taxon>Spermatophyta</taxon>
        <taxon>Magnoliopsida</taxon>
        <taxon>Liliopsida</taxon>
        <taxon>Zingiberales</taxon>
        <taxon>Musaceae</taxon>
        <taxon>Ensete</taxon>
    </lineage>
</organism>
<keyword evidence="3" id="KW-1185">Reference proteome</keyword>
<evidence type="ECO:0000256" key="1">
    <source>
        <dbReference type="SAM" id="MobiDB-lite"/>
    </source>
</evidence>
<comment type="caution">
    <text evidence="2">The sequence shown here is derived from an EMBL/GenBank/DDBJ whole genome shotgun (WGS) entry which is preliminary data.</text>
</comment>
<feature type="region of interest" description="Disordered" evidence="1">
    <location>
        <begin position="1"/>
        <end position="26"/>
    </location>
</feature>
<evidence type="ECO:0000313" key="3">
    <source>
        <dbReference type="Proteomes" id="UP001222027"/>
    </source>
</evidence>
<protein>
    <submittedName>
        <fullName evidence="2">Uncharacterized protein</fullName>
    </submittedName>
</protein>
<reference evidence="2 3" key="1">
    <citation type="submission" date="2022-12" db="EMBL/GenBank/DDBJ databases">
        <title>Chromosome-scale assembly of the Ensete ventricosum genome.</title>
        <authorList>
            <person name="Dussert Y."/>
            <person name="Stocks J."/>
            <person name="Wendawek A."/>
            <person name="Woldeyes F."/>
            <person name="Nichols R.A."/>
            <person name="Borrell J.S."/>
        </authorList>
    </citation>
    <scope>NUCLEOTIDE SEQUENCE [LARGE SCALE GENOMIC DNA]</scope>
    <source>
        <strain evidence="3">cv. Maze</strain>
        <tissue evidence="2">Seeds</tissue>
    </source>
</reference>
<evidence type="ECO:0000313" key="2">
    <source>
        <dbReference type="EMBL" id="KAJ8478037.1"/>
    </source>
</evidence>
<name>A0AAV8QP97_ENSVE</name>